<sequence>MVVQGVAAGIGFASESIHHYKEKRRAEKERPNDPSRPRGEESTHFAAGDWEDLVERELELSRQADEAAWDLDDEQREQAATNELPSDARPERRDNDPEPEEVFVSTHPAPPPHASAPVRLALPIIITQRRPKSRARGFIRTYAPLLQEVGIDQATFLDFIDQLNSAVQPSPWIQAINLAALAGNAVPEPFTIMISIAVKMAADAASEVHSRSKTNAFLDRVNESFFAPRGLVCLIMTWKPRSTEALTMADFELSSSIAQASCNTQTAGGPARLARRMQPSSGSSSFEWPEAAPLTFPALDALAGSESEGASAAKQSAIKRGGKFVEQYLDKRAQAKWAGQNPDSKMANSAPKPEFHSRYADPNHPASSGDPLAFLTGGYIHTGMVSSRLSGGMEGRGLGRGGMLRADILGRRGVTFDRPRRQAKRDASHMKNFQIGEAEAYGQDLSRLQPRPGLGGAELGIGPGIGPLSLITGARKLLQTDVLYLMIVNRPTEEEMERAAAVMTSQ</sequence>
<evidence type="ECO:0000313" key="2">
    <source>
        <dbReference type="EMBL" id="KAJ9131733.1"/>
    </source>
</evidence>
<accession>A0AA38RBM8</accession>
<dbReference type="Proteomes" id="UP001174694">
    <property type="component" value="Unassembled WGS sequence"/>
</dbReference>
<dbReference type="PANTHER" id="PTHR38887:SF1">
    <property type="entry name" value="RAS MODIFICATION PROTEIN ERF4"/>
    <property type="match status" value="1"/>
</dbReference>
<name>A0AA38RBM8_9PEZI</name>
<proteinExistence type="predicted"/>
<reference evidence="2" key="1">
    <citation type="submission" date="2022-07" db="EMBL/GenBank/DDBJ databases">
        <title>Fungi with potential for degradation of polypropylene.</title>
        <authorList>
            <person name="Gostincar C."/>
        </authorList>
    </citation>
    <scope>NUCLEOTIDE SEQUENCE</scope>
    <source>
        <strain evidence="2">EXF-13308</strain>
    </source>
</reference>
<feature type="compositionally biased region" description="Basic and acidic residues" evidence="1">
    <location>
        <begin position="86"/>
        <end position="96"/>
    </location>
</feature>
<feature type="compositionally biased region" description="Basic and acidic residues" evidence="1">
    <location>
        <begin position="16"/>
        <end position="43"/>
    </location>
</feature>
<evidence type="ECO:0000313" key="3">
    <source>
        <dbReference type="Proteomes" id="UP001174694"/>
    </source>
</evidence>
<comment type="caution">
    <text evidence="2">The sequence shown here is derived from an EMBL/GenBank/DDBJ whole genome shotgun (WGS) entry which is preliminary data.</text>
</comment>
<feature type="region of interest" description="Disordered" evidence="1">
    <location>
        <begin position="1"/>
        <end position="51"/>
    </location>
</feature>
<dbReference type="InterPro" id="IPR053221">
    <property type="entry name" value="Burnettramic_acid_biosynth"/>
</dbReference>
<feature type="region of interest" description="Disordered" evidence="1">
    <location>
        <begin position="336"/>
        <end position="368"/>
    </location>
</feature>
<feature type="region of interest" description="Disordered" evidence="1">
    <location>
        <begin position="64"/>
        <end position="116"/>
    </location>
</feature>
<keyword evidence="3" id="KW-1185">Reference proteome</keyword>
<protein>
    <submittedName>
        <fullName evidence="2">FAD binding domain protein</fullName>
    </submittedName>
</protein>
<dbReference type="EMBL" id="JANBVO010000064">
    <property type="protein sequence ID" value="KAJ9131733.1"/>
    <property type="molecule type" value="Genomic_DNA"/>
</dbReference>
<organism evidence="2 3">
    <name type="scientific">Pleurostoma richardsiae</name>
    <dbReference type="NCBI Taxonomy" id="41990"/>
    <lineage>
        <taxon>Eukaryota</taxon>
        <taxon>Fungi</taxon>
        <taxon>Dikarya</taxon>
        <taxon>Ascomycota</taxon>
        <taxon>Pezizomycotina</taxon>
        <taxon>Sordariomycetes</taxon>
        <taxon>Sordariomycetidae</taxon>
        <taxon>Calosphaeriales</taxon>
        <taxon>Pleurostomataceae</taxon>
        <taxon>Pleurostoma</taxon>
    </lineage>
</organism>
<gene>
    <name evidence="2" type="ORF">NKR23_g11597</name>
</gene>
<evidence type="ECO:0000256" key="1">
    <source>
        <dbReference type="SAM" id="MobiDB-lite"/>
    </source>
</evidence>
<dbReference type="AlphaFoldDB" id="A0AA38RBM8"/>
<dbReference type="PANTHER" id="PTHR38887">
    <property type="entry name" value="CHROMOSOME 21, WHOLE GENOME SHOTGUN SEQUENCE"/>
    <property type="match status" value="1"/>
</dbReference>